<sequence length="54" mass="5722">MEMETITTAIGTAITSLSTNIQTMIGTNLPALLGVAAIFIAIPAVWGLVKRFCR</sequence>
<proteinExistence type="predicted"/>
<keyword evidence="3" id="KW-1185">Reference proteome</keyword>
<dbReference type="EMBL" id="AP022829">
    <property type="protein sequence ID" value="BCA88908.1"/>
    <property type="molecule type" value="Genomic_DNA"/>
</dbReference>
<keyword evidence="1" id="KW-0472">Membrane</keyword>
<accession>A0A6F8SKX0</accession>
<dbReference type="RefSeq" id="WP_173113342.1">
    <property type="nucleotide sequence ID" value="NZ_AP022829.1"/>
</dbReference>
<dbReference type="AlphaFoldDB" id="A0A6F8SKX0"/>
<evidence type="ECO:0000313" key="3">
    <source>
        <dbReference type="Proteomes" id="UP000501727"/>
    </source>
</evidence>
<dbReference type="Proteomes" id="UP000501727">
    <property type="component" value="Chromosome"/>
</dbReference>
<evidence type="ECO:0000256" key="1">
    <source>
        <dbReference type="SAM" id="Phobius"/>
    </source>
</evidence>
<evidence type="ECO:0000313" key="2">
    <source>
        <dbReference type="EMBL" id="BCA88908.1"/>
    </source>
</evidence>
<organism evidence="2 3">
    <name type="scientific">Adlercreutzia hattorii</name>
    <dbReference type="NCBI Taxonomy" id="2707299"/>
    <lineage>
        <taxon>Bacteria</taxon>
        <taxon>Bacillati</taxon>
        <taxon>Actinomycetota</taxon>
        <taxon>Coriobacteriia</taxon>
        <taxon>Eggerthellales</taxon>
        <taxon>Eggerthellaceae</taxon>
        <taxon>Adlercreutzia</taxon>
    </lineage>
</organism>
<protein>
    <submittedName>
        <fullName evidence="2">Uncharacterized protein</fullName>
    </submittedName>
</protein>
<reference evidence="3" key="2">
    <citation type="submission" date="2020-03" db="EMBL/GenBank/DDBJ databases">
        <title>Complete Genome Sequence of Adlercreutzia sp. strain 8CFCBH1 Producing Equol, Isolated from Healthy Japanese Feces.</title>
        <authorList>
            <person name="Ogata Y."/>
            <person name="Sakamoto M."/>
            <person name="Ohkuma M."/>
            <person name="Hattori M."/>
            <person name="Suda W."/>
        </authorList>
    </citation>
    <scope>NUCLEOTIDE SEQUENCE [LARGE SCALE GENOMIC DNA]</scope>
    <source>
        <strain evidence="3">8CFCBH1</strain>
    </source>
</reference>
<feature type="transmembrane region" description="Helical" evidence="1">
    <location>
        <begin position="29"/>
        <end position="49"/>
    </location>
</feature>
<dbReference type="KEGG" id="ahat:ADCFC_15270"/>
<gene>
    <name evidence="2" type="ORF">ADCFC_14060</name>
</gene>
<reference evidence="3" key="1">
    <citation type="journal article" date="2020" name="Microbiol. Resour. Announc.">
        <title>Complete Genome Sequence of Adlercreutzia sp. Strain 8CFCBH1, a Potent Producer of Equol, Isolated from Healthy Japanese Feces.</title>
        <authorList>
            <person name="Ogata Y."/>
            <person name="Sakamoto M."/>
            <person name="Ohkuma M."/>
            <person name="Hattori M."/>
            <person name="Suda W."/>
        </authorList>
    </citation>
    <scope>NUCLEOTIDE SEQUENCE [LARGE SCALE GENOMIC DNA]</scope>
    <source>
        <strain evidence="3">8CFCBH1</strain>
    </source>
</reference>
<keyword evidence="1" id="KW-0812">Transmembrane</keyword>
<keyword evidence="1" id="KW-1133">Transmembrane helix</keyword>
<name>A0A6F8SKX0_9ACTN</name>